<dbReference type="Proteomes" id="UP000503540">
    <property type="component" value="Chromosome"/>
</dbReference>
<gene>
    <name evidence="1" type="ORF">F5544_10075</name>
</gene>
<dbReference type="AlphaFoldDB" id="A0A6G9Y9T3"/>
<reference evidence="1 2" key="1">
    <citation type="journal article" date="2019" name="ACS Chem. Biol.">
        <title>Identification and Mobilization of a Cryptic Antibiotic Biosynthesis Gene Locus from a Human-Pathogenic Nocardia Isolate.</title>
        <authorList>
            <person name="Herisse M."/>
            <person name="Ishida K."/>
            <person name="Porter J.L."/>
            <person name="Howden B."/>
            <person name="Hertweck C."/>
            <person name="Stinear T.P."/>
            <person name="Pidot S.J."/>
        </authorList>
    </citation>
    <scope>NUCLEOTIDE SEQUENCE [LARGE SCALE GENOMIC DNA]</scope>
    <source>
        <strain evidence="1 2">AUSMDU00012717</strain>
    </source>
</reference>
<protein>
    <submittedName>
        <fullName evidence="1">Uncharacterized protein</fullName>
    </submittedName>
</protein>
<keyword evidence="2" id="KW-1185">Reference proteome</keyword>
<dbReference type="EMBL" id="CP046172">
    <property type="protein sequence ID" value="QIS09914.1"/>
    <property type="molecule type" value="Genomic_DNA"/>
</dbReference>
<sequence length="106" mass="11276">MPDSPGDPESTSGATDSRIRTGLITFCYRYAGGLWYRGESPDAAAISDAIPGVWSAATTAELIARVVQDAPDDRLRAAAEMLVSAAPSAYAEGFRQRFQHRQGSLG</sequence>
<evidence type="ECO:0000313" key="2">
    <source>
        <dbReference type="Proteomes" id="UP000503540"/>
    </source>
</evidence>
<organism evidence="1 2">
    <name type="scientific">Nocardia arthritidis</name>
    <dbReference type="NCBI Taxonomy" id="228602"/>
    <lineage>
        <taxon>Bacteria</taxon>
        <taxon>Bacillati</taxon>
        <taxon>Actinomycetota</taxon>
        <taxon>Actinomycetes</taxon>
        <taxon>Mycobacteriales</taxon>
        <taxon>Nocardiaceae</taxon>
        <taxon>Nocardia</taxon>
    </lineage>
</organism>
<accession>A0A6G9Y9T3</accession>
<proteinExistence type="predicted"/>
<dbReference type="KEGG" id="nah:F5544_10075"/>
<dbReference type="RefSeq" id="WP_167472959.1">
    <property type="nucleotide sequence ID" value="NZ_CP046172.1"/>
</dbReference>
<evidence type="ECO:0000313" key="1">
    <source>
        <dbReference type="EMBL" id="QIS09914.1"/>
    </source>
</evidence>
<name>A0A6G9Y9T3_9NOCA</name>